<proteinExistence type="predicted"/>
<evidence type="ECO:0000313" key="2">
    <source>
        <dbReference type="Proteomes" id="UP000005475"/>
    </source>
</evidence>
<protein>
    <submittedName>
        <fullName evidence="1">Uncharacterized protein</fullName>
    </submittedName>
</protein>
<reference evidence="2" key="2">
    <citation type="submission" date="2007-04" db="EMBL/GenBank/DDBJ databases">
        <title>Draft genome sequence of Bacteroides ovatus (ATCC 8483).</title>
        <authorList>
            <person name="Sudarsanam P."/>
            <person name="Ley R."/>
            <person name="Guruge J."/>
            <person name="Turnbaugh P.J."/>
            <person name="Mahowald M."/>
            <person name="Liep D."/>
            <person name="Gordon J."/>
        </authorList>
    </citation>
    <scope>NUCLEOTIDE SEQUENCE [LARGE SCALE GENOMIC DNA]</scope>
    <source>
        <strain evidence="2">ATCC 8483 / DSM 1896 / JCM 5824 / BCRC 10623 / CCUG 4943 / NCTC 11153</strain>
    </source>
</reference>
<reference evidence="1 2" key="1">
    <citation type="submission" date="2007-03" db="EMBL/GenBank/DDBJ databases">
        <authorList>
            <person name="Fulton L."/>
            <person name="Clifton S."/>
            <person name="Fulton B."/>
            <person name="Xu J."/>
            <person name="Minx P."/>
            <person name="Pepin K.H."/>
            <person name="Johnson M."/>
            <person name="Thiruvilangam P."/>
            <person name="Bhonagiri V."/>
            <person name="Nash W.E."/>
            <person name="Mardis E.R."/>
            <person name="Wilson R.K."/>
        </authorList>
    </citation>
    <scope>NUCLEOTIDE SEQUENCE [LARGE SCALE GENOMIC DNA]</scope>
    <source>
        <strain evidence="2">ATCC 8483 / DSM 1896 / JCM 5824 / BCRC 10623 / CCUG 4943 / NCTC 11153</strain>
    </source>
</reference>
<organism evidence="1 2">
    <name type="scientific">Bacteroides ovatus (strain ATCC 8483 / DSM 1896 / JCM 5824 / BCRC 10623 / CCUG 4943 / NCTC 11153)</name>
    <dbReference type="NCBI Taxonomy" id="411476"/>
    <lineage>
        <taxon>Bacteria</taxon>
        <taxon>Pseudomonadati</taxon>
        <taxon>Bacteroidota</taxon>
        <taxon>Bacteroidia</taxon>
        <taxon>Bacteroidales</taxon>
        <taxon>Bacteroidaceae</taxon>
        <taxon>Bacteroides</taxon>
    </lineage>
</organism>
<name>A0AAN3A8E5_BACO1</name>
<gene>
    <name evidence="1" type="ORF">BACOVA_03047</name>
</gene>
<dbReference type="Proteomes" id="UP000005475">
    <property type="component" value="Unassembled WGS sequence"/>
</dbReference>
<evidence type="ECO:0000313" key="1">
    <source>
        <dbReference type="EMBL" id="EDO11145.1"/>
    </source>
</evidence>
<sequence length="35" mass="3987">MTYHSFPLGVYSKIANGTNIDKCVDIYKLNGTFQF</sequence>
<dbReference type="AlphaFoldDB" id="A0AAN3A8E5"/>
<dbReference type="EMBL" id="AAXF02000050">
    <property type="protein sequence ID" value="EDO11145.1"/>
    <property type="molecule type" value="Genomic_DNA"/>
</dbReference>
<comment type="caution">
    <text evidence="1">The sequence shown here is derived from an EMBL/GenBank/DDBJ whole genome shotgun (WGS) entry which is preliminary data.</text>
</comment>
<accession>A0AAN3A8E5</accession>